<dbReference type="Proteomes" id="UP000237105">
    <property type="component" value="Unassembled WGS sequence"/>
</dbReference>
<evidence type="ECO:0000256" key="1">
    <source>
        <dbReference type="ARBA" id="ARBA00007626"/>
    </source>
</evidence>
<feature type="repeat" description="PPR" evidence="4">
    <location>
        <begin position="279"/>
        <end position="313"/>
    </location>
</feature>
<dbReference type="NCBIfam" id="TIGR00756">
    <property type="entry name" value="PPR"/>
    <property type="match status" value="3"/>
</dbReference>
<dbReference type="InterPro" id="IPR011990">
    <property type="entry name" value="TPR-like_helical_dom_sf"/>
</dbReference>
<evidence type="ECO:0000313" key="5">
    <source>
        <dbReference type="EMBL" id="PON38402.1"/>
    </source>
</evidence>
<dbReference type="FunFam" id="1.25.40.10:FF:001070">
    <property type="entry name" value="Pentatricopeptide repeat-containing protein At1g11630, mitochondrial"/>
    <property type="match status" value="1"/>
</dbReference>
<dbReference type="Pfam" id="PF01535">
    <property type="entry name" value="PPR"/>
    <property type="match status" value="1"/>
</dbReference>
<dbReference type="OrthoDB" id="185373at2759"/>
<keyword evidence="2" id="KW-0677">Repeat</keyword>
<dbReference type="EMBL" id="JXTB01000496">
    <property type="protein sequence ID" value="PON38402.1"/>
    <property type="molecule type" value="Genomic_DNA"/>
</dbReference>
<evidence type="ECO:0000256" key="4">
    <source>
        <dbReference type="PROSITE-ProRule" id="PRU00708"/>
    </source>
</evidence>
<reference evidence="6" key="1">
    <citation type="submission" date="2016-06" db="EMBL/GenBank/DDBJ databases">
        <title>Parallel loss of symbiosis genes in relatives of nitrogen-fixing non-legume Parasponia.</title>
        <authorList>
            <person name="Van Velzen R."/>
            <person name="Holmer R."/>
            <person name="Bu F."/>
            <person name="Rutten L."/>
            <person name="Van Zeijl A."/>
            <person name="Liu W."/>
            <person name="Santuari L."/>
            <person name="Cao Q."/>
            <person name="Sharma T."/>
            <person name="Shen D."/>
            <person name="Roswanjaya Y."/>
            <person name="Wardhani T."/>
            <person name="Kalhor M.S."/>
            <person name="Jansen J."/>
            <person name="Van den Hoogen J."/>
            <person name="Gungor B."/>
            <person name="Hartog M."/>
            <person name="Hontelez J."/>
            <person name="Verver J."/>
            <person name="Yang W.-C."/>
            <person name="Schijlen E."/>
            <person name="Repin R."/>
            <person name="Schilthuizen M."/>
            <person name="Schranz E."/>
            <person name="Heidstra R."/>
            <person name="Miyata K."/>
            <person name="Fedorova E."/>
            <person name="Kohlen W."/>
            <person name="Bisseling T."/>
            <person name="Smit S."/>
            <person name="Geurts R."/>
        </authorList>
    </citation>
    <scope>NUCLEOTIDE SEQUENCE [LARGE SCALE GENOMIC DNA]</scope>
    <source>
        <strain evidence="6">cv. WU1-14</strain>
    </source>
</reference>
<dbReference type="InterPro" id="IPR002885">
    <property type="entry name" value="PPR_rpt"/>
</dbReference>
<dbReference type="Gene3D" id="1.25.40.10">
    <property type="entry name" value="Tetratricopeptide repeat domain"/>
    <property type="match status" value="2"/>
</dbReference>
<keyword evidence="6" id="KW-1185">Reference proteome</keyword>
<dbReference type="InterPro" id="IPR050667">
    <property type="entry name" value="PPR-containing_protein"/>
</dbReference>
<dbReference type="PROSITE" id="PS51375">
    <property type="entry name" value="PPR"/>
    <property type="match status" value="4"/>
</dbReference>
<gene>
    <name evidence="5" type="ORF">PanWU01x14_312820</name>
</gene>
<dbReference type="FunFam" id="1.25.40.10:FF:002935">
    <property type="entry name" value="Pentatricopeptide repeat-containing protein At1g61870, mitochondrial"/>
    <property type="match status" value="1"/>
</dbReference>
<proteinExistence type="inferred from homology"/>
<evidence type="ECO:0000256" key="2">
    <source>
        <dbReference type="ARBA" id="ARBA00022737"/>
    </source>
</evidence>
<dbReference type="PANTHER" id="PTHR47939">
    <property type="entry name" value="MEMBRANE-ASSOCIATED SALT-INDUCIBLE PROTEIN-LIKE"/>
    <property type="match status" value="1"/>
</dbReference>
<protein>
    <submittedName>
        <fullName evidence="5">Tetratricopeptide-like helical domain containing protein</fullName>
    </submittedName>
</protein>
<dbReference type="AlphaFoldDB" id="A0A2P5APC5"/>
<feature type="repeat" description="PPR" evidence="4">
    <location>
        <begin position="174"/>
        <end position="208"/>
    </location>
</feature>
<feature type="repeat" description="PPR" evidence="4">
    <location>
        <begin position="209"/>
        <end position="243"/>
    </location>
</feature>
<accession>A0A2P5APC5</accession>
<comment type="caution">
    <text evidence="5">The sequence shown here is derived from an EMBL/GenBank/DDBJ whole genome shotgun (WGS) entry which is preliminary data.</text>
</comment>
<dbReference type="Pfam" id="PF13041">
    <property type="entry name" value="PPR_2"/>
    <property type="match status" value="2"/>
</dbReference>
<evidence type="ECO:0000256" key="3">
    <source>
        <dbReference type="ARBA" id="ARBA00022946"/>
    </source>
</evidence>
<feature type="repeat" description="PPR" evidence="4">
    <location>
        <begin position="244"/>
        <end position="278"/>
    </location>
</feature>
<organism evidence="5 6">
    <name type="scientific">Parasponia andersonii</name>
    <name type="common">Sponia andersonii</name>
    <dbReference type="NCBI Taxonomy" id="3476"/>
    <lineage>
        <taxon>Eukaryota</taxon>
        <taxon>Viridiplantae</taxon>
        <taxon>Streptophyta</taxon>
        <taxon>Embryophyta</taxon>
        <taxon>Tracheophyta</taxon>
        <taxon>Spermatophyta</taxon>
        <taxon>Magnoliopsida</taxon>
        <taxon>eudicotyledons</taxon>
        <taxon>Gunneridae</taxon>
        <taxon>Pentapetalae</taxon>
        <taxon>rosids</taxon>
        <taxon>fabids</taxon>
        <taxon>Rosales</taxon>
        <taxon>Cannabaceae</taxon>
        <taxon>Parasponia</taxon>
    </lineage>
</organism>
<comment type="similarity">
    <text evidence="1">Belongs to the PPR family. P subfamily.</text>
</comment>
<evidence type="ECO:0000313" key="6">
    <source>
        <dbReference type="Proteomes" id="UP000237105"/>
    </source>
</evidence>
<name>A0A2P5APC5_PARAD</name>
<keyword evidence="3" id="KW-0809">Transit peptide</keyword>
<sequence length="395" mass="44694">MSLISRLRQASLSHHRRFSTLLSQDSTTPLFSKQKTRAALRLIKTEKNPSRIVEICKAASLTPEAHLDRIALSVAITKLYESNHFEFIREFIDDLKSRPDLRTERFVSHAMVLYGQAKMIDHAIRTFEQCDELGVTRSVRVLNSLIFACILAKNYKEVNRVFVSFPKIYGIEPDLDTYNWVIKAFSESGSTSSAYSILAEMDRKGVKPNSATFSSLFSGFYLEERFEDVGKVMKLMEKYGFRPGVGTYNTRIHGLCKLKKAGEAKALLAGMLSKGMKPNSVTYSHLIHGFCKEGKLDEAKKLFKEMVHRGCQPDSNCYFTLVYFLCQGKDFESALEVSKESIDKNWVPNFSTMKSLVEGLASESKISEARELISVIKEKITANVDLWNEIEAGLP</sequence>
<dbReference type="PANTHER" id="PTHR47939:SF9">
    <property type="entry name" value="(WILD MALAYSIAN BANANA) HYPOTHETICAL PROTEIN"/>
    <property type="match status" value="1"/>
</dbReference>
<dbReference type="STRING" id="3476.A0A2P5APC5"/>